<dbReference type="KEGG" id="phr:C6569_09950"/>
<feature type="domain" description="PilZ" evidence="1">
    <location>
        <begin position="118"/>
        <end position="193"/>
    </location>
</feature>
<evidence type="ECO:0000313" key="2">
    <source>
        <dbReference type="EMBL" id="AVO45355.1"/>
    </source>
</evidence>
<evidence type="ECO:0000259" key="1">
    <source>
        <dbReference type="Pfam" id="PF07238"/>
    </source>
</evidence>
<name>A0A2S0NB33_9HYPH</name>
<dbReference type="Pfam" id="PF07238">
    <property type="entry name" value="PilZ"/>
    <property type="match status" value="2"/>
</dbReference>
<sequence>MSALAKVLSAPSSEENRRFQRVRVDVLGRFMLSDRREFPCQVVDMSPGGAAIVAPVVGKLGERVIAYLDHIGRIEGMIVRVTETGFSMTIEASLRKRDKLADQLTWLANRQILGLPEDRRHERVIPRNPFTTITTPLGEKVPVRVLDISLSGAAIGGAEDLKPGDIVQISRTMARVVRVLERGVAIEFSGQQPIDTILALGQELGADLKADAEPVMIAR</sequence>
<dbReference type="AlphaFoldDB" id="A0A2S0NB33"/>
<gene>
    <name evidence="2" type="ORF">C6569_09950</name>
</gene>
<evidence type="ECO:0000313" key="3">
    <source>
        <dbReference type="Proteomes" id="UP000237889"/>
    </source>
</evidence>
<dbReference type="OrthoDB" id="9798164at2"/>
<dbReference type="Gene3D" id="2.40.10.220">
    <property type="entry name" value="predicted glycosyltransferase like domains"/>
    <property type="match status" value="1"/>
</dbReference>
<organism evidence="2 3">
    <name type="scientific">Phreatobacter cathodiphilus</name>
    <dbReference type="NCBI Taxonomy" id="1868589"/>
    <lineage>
        <taxon>Bacteria</taxon>
        <taxon>Pseudomonadati</taxon>
        <taxon>Pseudomonadota</taxon>
        <taxon>Alphaproteobacteria</taxon>
        <taxon>Hyphomicrobiales</taxon>
        <taxon>Phreatobacteraceae</taxon>
        <taxon>Phreatobacter</taxon>
    </lineage>
</organism>
<dbReference type="InterPro" id="IPR009875">
    <property type="entry name" value="PilZ_domain"/>
</dbReference>
<dbReference type="RefSeq" id="WP_106748696.1">
    <property type="nucleotide sequence ID" value="NZ_CP027668.1"/>
</dbReference>
<dbReference type="SUPFAM" id="SSF141371">
    <property type="entry name" value="PilZ domain-like"/>
    <property type="match status" value="2"/>
</dbReference>
<dbReference type="Proteomes" id="UP000237889">
    <property type="component" value="Chromosome"/>
</dbReference>
<dbReference type="EMBL" id="CP027668">
    <property type="protein sequence ID" value="AVO45355.1"/>
    <property type="molecule type" value="Genomic_DNA"/>
</dbReference>
<accession>A0A2S0NB33</accession>
<feature type="domain" description="PilZ" evidence="1">
    <location>
        <begin position="15"/>
        <end position="101"/>
    </location>
</feature>
<proteinExistence type="predicted"/>
<reference evidence="2 3" key="1">
    <citation type="submission" date="2018-03" db="EMBL/GenBank/DDBJ databases">
        <title>Genome sequencing of Phreatobacter sp.</title>
        <authorList>
            <person name="Kim S.-J."/>
            <person name="Heo J."/>
            <person name="Kwon S.-W."/>
        </authorList>
    </citation>
    <scope>NUCLEOTIDE SEQUENCE [LARGE SCALE GENOMIC DNA]</scope>
    <source>
        <strain evidence="2 3">S-12</strain>
    </source>
</reference>
<keyword evidence="3" id="KW-1185">Reference proteome</keyword>
<protein>
    <submittedName>
        <fullName evidence="2">Pilus assembly protein PilZ</fullName>
    </submittedName>
</protein>
<dbReference type="GO" id="GO:0035438">
    <property type="term" value="F:cyclic-di-GMP binding"/>
    <property type="evidence" value="ECO:0007669"/>
    <property type="project" value="InterPro"/>
</dbReference>